<feature type="domain" description="SGNH hydrolase-type esterase" evidence="1">
    <location>
        <begin position="6"/>
        <end position="174"/>
    </location>
</feature>
<dbReference type="InterPro" id="IPR013830">
    <property type="entry name" value="SGNH_hydro"/>
</dbReference>
<dbReference type="Gene3D" id="3.40.50.1110">
    <property type="entry name" value="SGNH hydrolase"/>
    <property type="match status" value="1"/>
</dbReference>
<protein>
    <submittedName>
        <fullName evidence="2">Lysophospholipase L1-like esterase</fullName>
    </submittedName>
</protein>
<dbReference type="AlphaFoldDB" id="A0A841R3E7"/>
<dbReference type="GeneID" id="93485903"/>
<dbReference type="InterPro" id="IPR036514">
    <property type="entry name" value="SGNH_hydro_sf"/>
</dbReference>
<gene>
    <name evidence="2" type="ORF">HNR45_000630</name>
</gene>
<dbReference type="RefSeq" id="WP_159822964.1">
    <property type="nucleotide sequence ID" value="NZ_CABWNB010000003.1"/>
</dbReference>
<comment type="caution">
    <text evidence="2">The sequence shown here is derived from an EMBL/GenBank/DDBJ whole genome shotgun (WGS) entry which is preliminary data.</text>
</comment>
<dbReference type="SUPFAM" id="SSF52266">
    <property type="entry name" value="SGNH hydrolase"/>
    <property type="match status" value="1"/>
</dbReference>
<name>A0A841R3E7_9FIRM</name>
<evidence type="ECO:0000313" key="2">
    <source>
        <dbReference type="EMBL" id="MBB6477600.1"/>
    </source>
</evidence>
<accession>A0A841R3E7</accession>
<sequence length="189" mass="20708">MHLLAAGDSLTYGFDVPMPSRWLSKLAAALPDLQVTNLGMCGAGLDQVLQRTERTLREPVAYDLLFLMAGSNDIMQDAENEQPVDIRPLVRKITAFASAHAALPIVIGIPPEITKEAIYTGWQSAPAFPYAVAAFQEYGDALVRAFPQATLDFRRLLASNEYDDGVHPNIYGYAKMAKHAQTYFASSNS</sequence>
<evidence type="ECO:0000259" key="1">
    <source>
        <dbReference type="Pfam" id="PF13472"/>
    </source>
</evidence>
<evidence type="ECO:0000313" key="3">
    <source>
        <dbReference type="Proteomes" id="UP000591941"/>
    </source>
</evidence>
<dbReference type="Proteomes" id="UP000591941">
    <property type="component" value="Unassembled WGS sequence"/>
</dbReference>
<dbReference type="EMBL" id="JACHHI010000002">
    <property type="protein sequence ID" value="MBB6477600.1"/>
    <property type="molecule type" value="Genomic_DNA"/>
</dbReference>
<reference evidence="2 3" key="1">
    <citation type="submission" date="2020-08" db="EMBL/GenBank/DDBJ databases">
        <title>Genomic Encyclopedia of Type Strains, Phase IV (KMG-IV): sequencing the most valuable type-strain genomes for metagenomic binning, comparative biology and taxonomic classification.</title>
        <authorList>
            <person name="Goeker M."/>
        </authorList>
    </citation>
    <scope>NUCLEOTIDE SEQUENCE [LARGE SCALE GENOMIC DNA]</scope>
    <source>
        <strain evidence="2 3">DSM 21255</strain>
    </source>
</reference>
<proteinExistence type="predicted"/>
<organism evidence="2 3">
    <name type="scientific">Negativicoccus succinicivorans</name>
    <dbReference type="NCBI Taxonomy" id="620903"/>
    <lineage>
        <taxon>Bacteria</taxon>
        <taxon>Bacillati</taxon>
        <taxon>Bacillota</taxon>
        <taxon>Negativicutes</taxon>
        <taxon>Veillonellales</taxon>
        <taxon>Veillonellaceae</taxon>
        <taxon>Negativicoccus</taxon>
    </lineage>
</organism>
<dbReference type="Pfam" id="PF13472">
    <property type="entry name" value="Lipase_GDSL_2"/>
    <property type="match status" value="1"/>
</dbReference>
<keyword evidence="3" id="KW-1185">Reference proteome</keyword>
<dbReference type="OrthoDB" id="9777593at2"/>